<dbReference type="Proteomes" id="UP001558613">
    <property type="component" value="Unassembled WGS sequence"/>
</dbReference>
<protein>
    <submittedName>
        <fullName evidence="1">Uncharacterized protein</fullName>
    </submittedName>
</protein>
<evidence type="ECO:0000313" key="2">
    <source>
        <dbReference type="Proteomes" id="UP001558613"/>
    </source>
</evidence>
<proteinExistence type="predicted"/>
<sequence>MFGDNAVVRSSPALANEHTNSSVRDTPDWVFWVRLCLLIRSGMEKLTSCASAASVRLPAGVQTHADMPQIPSRTLLPFQRHNKLQESRWRLMRGRIRSTERGYCCHQARVCGIASICDQREADRHRTMKPASVSNAVLSLSFACVSSVCLLESNNTHTHTHTLLMILWLQSADFLRACITCQSRPPTSALAICSSKRSSGVLRLATRILFVFVVHVRSGLQNGCVNAFFRSLHRLSSNFSAAVDERSNP</sequence>
<accession>A0ABR3M0Z7</accession>
<reference evidence="1 2" key="1">
    <citation type="submission" date="2023-09" db="EMBL/GenBank/DDBJ databases">
        <authorList>
            <person name="Wang M."/>
        </authorList>
    </citation>
    <scope>NUCLEOTIDE SEQUENCE [LARGE SCALE GENOMIC DNA]</scope>
    <source>
        <strain evidence="1">GT-2023</strain>
        <tissue evidence="1">Liver</tissue>
    </source>
</reference>
<organism evidence="1 2">
    <name type="scientific">Cirrhinus molitorella</name>
    <name type="common">mud carp</name>
    <dbReference type="NCBI Taxonomy" id="172907"/>
    <lineage>
        <taxon>Eukaryota</taxon>
        <taxon>Metazoa</taxon>
        <taxon>Chordata</taxon>
        <taxon>Craniata</taxon>
        <taxon>Vertebrata</taxon>
        <taxon>Euteleostomi</taxon>
        <taxon>Actinopterygii</taxon>
        <taxon>Neopterygii</taxon>
        <taxon>Teleostei</taxon>
        <taxon>Ostariophysi</taxon>
        <taxon>Cypriniformes</taxon>
        <taxon>Cyprinidae</taxon>
        <taxon>Labeoninae</taxon>
        <taxon>Labeonini</taxon>
        <taxon>Cirrhinus</taxon>
    </lineage>
</organism>
<dbReference type="EMBL" id="JAYMGO010000016">
    <property type="protein sequence ID" value="KAL1258778.1"/>
    <property type="molecule type" value="Genomic_DNA"/>
</dbReference>
<evidence type="ECO:0000313" key="1">
    <source>
        <dbReference type="EMBL" id="KAL1258778.1"/>
    </source>
</evidence>
<gene>
    <name evidence="1" type="ORF">QQF64_009355</name>
</gene>
<keyword evidence="2" id="KW-1185">Reference proteome</keyword>
<name>A0ABR3M0Z7_9TELE</name>
<comment type="caution">
    <text evidence="1">The sequence shown here is derived from an EMBL/GenBank/DDBJ whole genome shotgun (WGS) entry which is preliminary data.</text>
</comment>